<dbReference type="OrthoDB" id="7990435at2"/>
<keyword evidence="2" id="KW-1185">Reference proteome</keyword>
<evidence type="ECO:0000313" key="1">
    <source>
        <dbReference type="EMBL" id="RYB07274.1"/>
    </source>
</evidence>
<comment type="caution">
    <text evidence="1">The sequence shown here is derived from an EMBL/GenBank/DDBJ whole genome shotgun (WGS) entry which is preliminary data.</text>
</comment>
<dbReference type="Pfam" id="PF11300">
    <property type="entry name" value="DUF3102"/>
    <property type="match status" value="1"/>
</dbReference>
<gene>
    <name evidence="1" type="ORF">D3272_04240</name>
</gene>
<protein>
    <submittedName>
        <fullName evidence="1">DUF3102 domain-containing protein</fullName>
    </submittedName>
</protein>
<dbReference type="Proteomes" id="UP000289411">
    <property type="component" value="Unassembled WGS sequence"/>
</dbReference>
<dbReference type="EMBL" id="QYBC01000002">
    <property type="protein sequence ID" value="RYB07274.1"/>
    <property type="molecule type" value="Genomic_DNA"/>
</dbReference>
<reference evidence="1 2" key="1">
    <citation type="submission" date="2018-09" db="EMBL/GenBank/DDBJ databases">
        <authorList>
            <person name="Grouzdev D.S."/>
            <person name="Krutkina M.S."/>
        </authorList>
    </citation>
    <scope>NUCLEOTIDE SEQUENCE [LARGE SCALE GENOMIC DNA]</scope>
    <source>
        <strain evidence="1 2">RmlP001</strain>
    </source>
</reference>
<evidence type="ECO:0000313" key="2">
    <source>
        <dbReference type="Proteomes" id="UP000289411"/>
    </source>
</evidence>
<dbReference type="InterPro" id="IPR021451">
    <property type="entry name" value="DUF3102"/>
</dbReference>
<reference evidence="1 2" key="2">
    <citation type="submission" date="2019-02" db="EMBL/GenBank/DDBJ databases">
        <title>'Lichenibacterium ramalinii' gen. nov. sp. nov., 'Lichenibacterium minor' gen. nov. sp. nov.</title>
        <authorList>
            <person name="Pankratov T."/>
        </authorList>
    </citation>
    <scope>NUCLEOTIDE SEQUENCE [LARGE SCALE GENOMIC DNA]</scope>
    <source>
        <strain evidence="1 2">RmlP001</strain>
    </source>
</reference>
<sequence>MTTSNIATAINAAHDKVETAKREGTKYAMEAGRLLVEAKATVAHGGWDDWLKANVRFSPRTAQLYMKLARVAESDPAKAQRVADLSLREATRSVAESRKPKQHLNADERRQATLLIEAWREAGADTKRSFAMEIHERGDCDLGQYKRLIQAVDEESAAQRVVGWIHDKCGMEGIRRFDAALKVGCTPRMIALAMKAELAKRKA</sequence>
<organism evidence="1 2">
    <name type="scientific">Lichenibacterium ramalinae</name>
    <dbReference type="NCBI Taxonomy" id="2316527"/>
    <lineage>
        <taxon>Bacteria</taxon>
        <taxon>Pseudomonadati</taxon>
        <taxon>Pseudomonadota</taxon>
        <taxon>Alphaproteobacteria</taxon>
        <taxon>Hyphomicrobiales</taxon>
        <taxon>Lichenihabitantaceae</taxon>
        <taxon>Lichenibacterium</taxon>
    </lineage>
</organism>
<dbReference type="RefSeq" id="WP_129217875.1">
    <property type="nucleotide sequence ID" value="NZ_QYBC01000002.1"/>
</dbReference>
<dbReference type="AlphaFoldDB" id="A0A4Q2RHR7"/>
<accession>A0A4Q2RHR7</accession>
<name>A0A4Q2RHR7_9HYPH</name>
<proteinExistence type="predicted"/>